<keyword evidence="3" id="KW-0804">Transcription</keyword>
<dbReference type="PANTHER" id="PTHR38445">
    <property type="entry name" value="HTH-TYPE TRANSCRIPTIONAL REPRESSOR YTRA"/>
    <property type="match status" value="1"/>
</dbReference>
<feature type="domain" description="HTH gntR-type" evidence="4">
    <location>
        <begin position="13"/>
        <end position="81"/>
    </location>
</feature>
<dbReference type="SUPFAM" id="SSF46785">
    <property type="entry name" value="Winged helix' DNA-binding domain"/>
    <property type="match status" value="1"/>
</dbReference>
<dbReference type="CDD" id="cd07377">
    <property type="entry name" value="WHTH_GntR"/>
    <property type="match status" value="1"/>
</dbReference>
<proteinExistence type="predicted"/>
<dbReference type="Gene3D" id="1.10.10.10">
    <property type="entry name" value="Winged helix-like DNA-binding domain superfamily/Winged helix DNA-binding domain"/>
    <property type="match status" value="1"/>
</dbReference>
<name>A0ABQ0BBG5_9FIRM</name>
<dbReference type="InterPro" id="IPR000524">
    <property type="entry name" value="Tscrpt_reg_HTH_GntR"/>
</dbReference>
<dbReference type="EMBL" id="BAABYW010000001">
    <property type="protein sequence ID" value="GAA6408795.1"/>
    <property type="molecule type" value="Genomic_DNA"/>
</dbReference>
<dbReference type="InterPro" id="IPR036390">
    <property type="entry name" value="WH_DNA-bd_sf"/>
</dbReference>
<reference evidence="5 6" key="1">
    <citation type="submission" date="2024-04" db="EMBL/GenBank/DDBJ databases">
        <title>Defined microbial consortia suppress multidrug-resistant proinflammatory Enterobacteriaceae via ecological control.</title>
        <authorList>
            <person name="Furuichi M."/>
            <person name="Kawaguchi T."/>
            <person name="Pust M."/>
            <person name="Yasuma K."/>
            <person name="Plichta D."/>
            <person name="Hasegawa N."/>
            <person name="Ohya T."/>
            <person name="Bhattarai S."/>
            <person name="Sasajima S."/>
            <person name="Aoto Y."/>
            <person name="Tuganbaev T."/>
            <person name="Yaginuma M."/>
            <person name="Ueda M."/>
            <person name="Okahashi N."/>
            <person name="Amafuji K."/>
            <person name="Kiridooshi Y."/>
            <person name="Sugita K."/>
            <person name="Strazar M."/>
            <person name="Skelly A."/>
            <person name="Suda W."/>
            <person name="Hattori M."/>
            <person name="Nakamoto N."/>
            <person name="Caballero S."/>
            <person name="Norman J."/>
            <person name="Olle B."/>
            <person name="Tanoue T."/>
            <person name="Arita M."/>
            <person name="Bucci V."/>
            <person name="Atarashi K."/>
            <person name="Xavier R."/>
            <person name="Honda K."/>
        </authorList>
    </citation>
    <scope>NUCLEOTIDE SEQUENCE [LARGE SCALE GENOMIC DNA]</scope>
    <source>
        <strain evidence="6">k04-0078-D8-1</strain>
    </source>
</reference>
<evidence type="ECO:0000313" key="6">
    <source>
        <dbReference type="Proteomes" id="UP001600943"/>
    </source>
</evidence>
<dbReference type="PANTHER" id="PTHR38445:SF7">
    <property type="entry name" value="GNTR-FAMILY TRANSCRIPTIONAL REGULATOR"/>
    <property type="match status" value="1"/>
</dbReference>
<accession>A0ABQ0BBG5</accession>
<evidence type="ECO:0000259" key="4">
    <source>
        <dbReference type="PROSITE" id="PS50949"/>
    </source>
</evidence>
<organism evidence="5 6">
    <name type="scientific">Blautia hominis</name>
    <dbReference type="NCBI Taxonomy" id="2025493"/>
    <lineage>
        <taxon>Bacteria</taxon>
        <taxon>Bacillati</taxon>
        <taxon>Bacillota</taxon>
        <taxon>Clostridia</taxon>
        <taxon>Lachnospirales</taxon>
        <taxon>Lachnospiraceae</taxon>
        <taxon>Blautia</taxon>
    </lineage>
</organism>
<protein>
    <submittedName>
        <fullName evidence="5">GntR family transcriptional regulator</fullName>
    </submittedName>
</protein>
<keyword evidence="1" id="KW-0805">Transcription regulation</keyword>
<sequence length="126" mass="14312">MKMNILISNTSGKPIYEQITEQIKQAIMRGQLKPGEPLPSMRLLAKELRISVITTKRAYEELERDGFICSQVGKGSFVADTNHELVREEQLKEIEGLLEKAVGKSKISGVELDELTEMLKMLYEEE</sequence>
<dbReference type="PROSITE" id="PS50949">
    <property type="entry name" value="HTH_GNTR"/>
    <property type="match status" value="1"/>
</dbReference>
<dbReference type="Proteomes" id="UP001600943">
    <property type="component" value="Unassembled WGS sequence"/>
</dbReference>
<evidence type="ECO:0000313" key="5">
    <source>
        <dbReference type="EMBL" id="GAA6408795.1"/>
    </source>
</evidence>
<keyword evidence="2" id="KW-0238">DNA-binding</keyword>
<comment type="caution">
    <text evidence="5">The sequence shown here is derived from an EMBL/GenBank/DDBJ whole genome shotgun (WGS) entry which is preliminary data.</text>
</comment>
<dbReference type="Pfam" id="PF00392">
    <property type="entry name" value="GntR"/>
    <property type="match status" value="1"/>
</dbReference>
<gene>
    <name evidence="5" type="ORF">K040078D81_29120</name>
</gene>
<evidence type="ECO:0000256" key="1">
    <source>
        <dbReference type="ARBA" id="ARBA00023015"/>
    </source>
</evidence>
<dbReference type="InterPro" id="IPR036388">
    <property type="entry name" value="WH-like_DNA-bd_sf"/>
</dbReference>
<dbReference type="SMART" id="SM00345">
    <property type="entry name" value="HTH_GNTR"/>
    <property type="match status" value="1"/>
</dbReference>
<evidence type="ECO:0000256" key="3">
    <source>
        <dbReference type="ARBA" id="ARBA00023163"/>
    </source>
</evidence>
<evidence type="ECO:0000256" key="2">
    <source>
        <dbReference type="ARBA" id="ARBA00023125"/>
    </source>
</evidence>
<keyword evidence="6" id="KW-1185">Reference proteome</keyword>